<dbReference type="NCBIfam" id="NF033679">
    <property type="entry name" value="DNRLRE_dom"/>
    <property type="match status" value="1"/>
</dbReference>
<comment type="subcellular location">
    <subcellularLocation>
        <location evidence="1">Secreted</location>
    </subcellularLocation>
</comment>
<dbReference type="CDD" id="cd00146">
    <property type="entry name" value="PKD"/>
    <property type="match status" value="1"/>
</dbReference>
<dbReference type="Pfam" id="PF24517">
    <property type="entry name" value="CBM96"/>
    <property type="match status" value="1"/>
</dbReference>
<evidence type="ECO:0000313" key="6">
    <source>
        <dbReference type="EMBL" id="SNT04196.1"/>
    </source>
</evidence>
<dbReference type="OrthoDB" id="4535652at2"/>
<dbReference type="Gene3D" id="3.40.50.1820">
    <property type="entry name" value="alpha/beta hydrolase"/>
    <property type="match status" value="1"/>
</dbReference>
<gene>
    <name evidence="6" type="ORF">SAMN06296052_12174</name>
</gene>
<evidence type="ECO:0000259" key="5">
    <source>
        <dbReference type="PROSITE" id="PS50093"/>
    </source>
</evidence>
<dbReference type="Proteomes" id="UP000198432">
    <property type="component" value="Unassembled WGS sequence"/>
</dbReference>
<feature type="domain" description="PKD" evidence="5">
    <location>
        <begin position="914"/>
        <end position="996"/>
    </location>
</feature>
<accession>A0A239JDS2</accession>
<evidence type="ECO:0000313" key="7">
    <source>
        <dbReference type="Proteomes" id="UP000198432"/>
    </source>
</evidence>
<keyword evidence="3 4" id="KW-0732">Signal</keyword>
<dbReference type="Gene3D" id="2.60.120.970">
    <property type="match status" value="1"/>
</dbReference>
<protein>
    <submittedName>
        <fullName evidence="6">Por secretion system C-terminal sorting domain-containing protein</fullName>
    </submittedName>
</protein>
<evidence type="ECO:0000256" key="2">
    <source>
        <dbReference type="ARBA" id="ARBA00022525"/>
    </source>
</evidence>
<dbReference type="SUPFAM" id="SSF53474">
    <property type="entry name" value="alpha/beta-Hydrolases"/>
    <property type="match status" value="1"/>
</dbReference>
<organism evidence="6 7">
    <name type="scientific">Pontibacter ummariensis</name>
    <dbReference type="NCBI Taxonomy" id="1610492"/>
    <lineage>
        <taxon>Bacteria</taxon>
        <taxon>Pseudomonadati</taxon>
        <taxon>Bacteroidota</taxon>
        <taxon>Cytophagia</taxon>
        <taxon>Cytophagales</taxon>
        <taxon>Hymenobacteraceae</taxon>
        <taxon>Pontibacter</taxon>
    </lineage>
</organism>
<evidence type="ECO:0000256" key="4">
    <source>
        <dbReference type="SAM" id="SignalP"/>
    </source>
</evidence>
<evidence type="ECO:0000256" key="1">
    <source>
        <dbReference type="ARBA" id="ARBA00004613"/>
    </source>
</evidence>
<name>A0A239JDS2_9BACT</name>
<dbReference type="InterPro" id="IPR055372">
    <property type="entry name" value="CBM96"/>
</dbReference>
<dbReference type="InterPro" id="IPR029058">
    <property type="entry name" value="AB_hydrolase_fold"/>
</dbReference>
<feature type="chain" id="PRO_5013122524" evidence="4">
    <location>
        <begin position="28"/>
        <end position="1190"/>
    </location>
</feature>
<keyword evidence="2" id="KW-0964">Secreted</keyword>
<sequence>MKTQLPFFRGLATLCLFLTLMSHRVMAQTTVTINAGANWTDVMLYKNNQNSSIANTNYYNQARNLASAWTSSGYTTFWRTLFKFNLNSIPSGAVVQSATLYLYSDPTATGNSGTTNNQLSGSNAIYFEKVTGNWGETSVTWNTQPATTTSGRIWQQPSTSTTENIQVNITSFVQEWVNSPSANYGMRMALENEQYYRGRSYASEEHTNTAIRPKLIITYTIPSGDPVADKMNHIFAPLDKAQVPTGFLADYATEFLPLDIFNGVLTDSNRVNMDAWRMAYASLYTSRIYGTNPLPTLASVNSTIESVQSTTSAIPVAIAFSKYGYIKSDAISNNLLKLENEQLKDVSGRTQSPYAERFFFTASPVSNNSNSGSVSLVFKPELFYNTAGKAVQNLYVDFADGRGYVSASWNIPVSATYTSDGTKLIKVKVSFTDNSSYECYSQLEVANATSVALRYARTPDLIQPFAATGLHSGGEALISYGAGHSTITKPLIVVEGYDASDVAPGLAGPYDYRSFINAIDRPEFFRFNDQLDIAGYDLIFLNFNDGVDDITRNAALFEEVVNWVNTQKGSGGEQNVVMGLSMGGLVARYGLAKMTKEGKNTHTRLLITHDSPHQGANVPLGFQHILTSLPKLVVRGIKLFDSSGSMRAAERLMNAPATKQMLIIRSEDGNAVQNTFLSNVYKPMVTFSSSGPQPSYRFIATSQGSECGQQLFAPYAELGRANSQFFLSTIPWILRPGLKADAIVNALPTQGSTQRITYLNLRYELRLFWFVKTHINILNISKNAPSYALPWDGAPGGTYSLSTGTGLAGPNVQWGQFFKLSASGSMTGEFSFVPTVSALDISPTTSTSLAARFVGGLSTTSPSTASDFIAQERVANTSRFNIEHISFTDRTSEWLFQEMQNNTSNTLNCSNECGLTVAISSSSNSVCGNTAYFSVPSYGSGVTYSWSIGPGLTIVSGQGTNQIGVTSTSGNYSSSTVSVNVATPCGNVSSSTTVNIGSGPAFISNPYDLSCYCQIYGPETGKTYQFFVDTNVSGVDPSNYLWTITPPLDSPEPYPMEYSGSSIYFDAYYPGEYTFELQQYTPGCGWSVKDTRSFYFNQGYDMYAYAYPNPTSDELNVSLSNAFPEDGNKTDSSYEVRLLNAQQKEVFSKKTKEKQLIIPVQKLKGGTYYLQLKSGNRNVVNRILIGKEVK</sequence>
<reference evidence="7" key="1">
    <citation type="submission" date="2017-06" db="EMBL/GenBank/DDBJ databases">
        <authorList>
            <person name="Varghese N."/>
            <person name="Submissions S."/>
        </authorList>
    </citation>
    <scope>NUCLEOTIDE SEQUENCE [LARGE SCALE GENOMIC DNA]</scope>
    <source>
        <strain evidence="7">NKM1</strain>
    </source>
</reference>
<dbReference type="EMBL" id="FZOQ01000021">
    <property type="protein sequence ID" value="SNT04196.1"/>
    <property type="molecule type" value="Genomic_DNA"/>
</dbReference>
<dbReference type="InterPro" id="IPR000601">
    <property type="entry name" value="PKD_dom"/>
</dbReference>
<dbReference type="NCBIfam" id="TIGR04183">
    <property type="entry name" value="Por_Secre_tail"/>
    <property type="match status" value="1"/>
</dbReference>
<keyword evidence="7" id="KW-1185">Reference proteome</keyword>
<dbReference type="GO" id="GO:0005576">
    <property type="term" value="C:extracellular region"/>
    <property type="evidence" value="ECO:0007669"/>
    <property type="project" value="UniProtKB-SubCell"/>
</dbReference>
<dbReference type="InterPro" id="IPR045829">
    <property type="entry name" value="PKD_6"/>
</dbReference>
<proteinExistence type="predicted"/>
<evidence type="ECO:0000256" key="3">
    <source>
        <dbReference type="ARBA" id="ARBA00022729"/>
    </source>
</evidence>
<dbReference type="InterPro" id="IPR026444">
    <property type="entry name" value="Secre_tail"/>
</dbReference>
<feature type="signal peptide" evidence="4">
    <location>
        <begin position="1"/>
        <end position="27"/>
    </location>
</feature>
<dbReference type="PROSITE" id="PS50093">
    <property type="entry name" value="PKD"/>
    <property type="match status" value="1"/>
</dbReference>
<dbReference type="Pfam" id="PF18962">
    <property type="entry name" value="Por_Secre_tail"/>
    <property type="match status" value="1"/>
</dbReference>
<dbReference type="Pfam" id="PF19408">
    <property type="entry name" value="PKD_6"/>
    <property type="match status" value="1"/>
</dbReference>
<dbReference type="AlphaFoldDB" id="A0A239JDS2"/>